<name>A0ABZ3IDU4_9RHOB</name>
<dbReference type="Proteomes" id="UP001440612">
    <property type="component" value="Chromosome"/>
</dbReference>
<protein>
    <recommendedName>
        <fullName evidence="3">Capsular polysaccharide export protein</fullName>
    </recommendedName>
</protein>
<evidence type="ECO:0000313" key="1">
    <source>
        <dbReference type="EMBL" id="XFO62900.1"/>
    </source>
</evidence>
<reference evidence="2" key="1">
    <citation type="submission" date="2024-04" db="EMBL/GenBank/DDBJ databases">
        <title>Phylogenomic analyses of a clade within the roseobacter group suggest taxonomic reassignments of species of the genera Aestuariivita, Citreicella, Loktanella, Nautella, Pelagibaca, Ruegeria, Thalassobius, Thiobacimonas and Tropicibacter, and the proposal o.</title>
        <authorList>
            <person name="Jeon C.O."/>
        </authorList>
    </citation>
    <scope>NUCLEOTIDE SEQUENCE [LARGE SCALE GENOMIC DNA]</scope>
    <source>
        <strain evidence="2">BS5-3</strain>
    </source>
</reference>
<organism evidence="1 2">
    <name type="scientific">Yoonia phaeophyticola</name>
    <dbReference type="NCBI Taxonomy" id="3137369"/>
    <lineage>
        <taxon>Bacteria</taxon>
        <taxon>Pseudomonadati</taxon>
        <taxon>Pseudomonadota</taxon>
        <taxon>Alphaproteobacteria</taxon>
        <taxon>Rhodobacterales</taxon>
        <taxon>Paracoccaceae</taxon>
        <taxon>Yoonia</taxon>
    </lineage>
</organism>
<gene>
    <name evidence="1" type="ORF">AABB29_20670</name>
</gene>
<evidence type="ECO:0000313" key="2">
    <source>
        <dbReference type="Proteomes" id="UP001440612"/>
    </source>
</evidence>
<dbReference type="InterPro" id="IPR007833">
    <property type="entry name" value="Capsule_polysaccharide_synth"/>
</dbReference>
<sequence>MGDRVFCKGHNLLQFNGPQESWADWLQQILAFGDFETIILFGSERPAHIVARDIAANANVDVISLEEGYIRPGFVTVETGGNNASSPLAGQVAETWKRNSEPPRNGEVYGSFRKAIFYGALYYILRNLTTFGKRRGMFHRQTPLLQEAFYWARNLSRRVIGGERNFAKVQQLLEHTDKRYYLVPLQVSSDANLTRFASGWNSKRLISESIKSFATHAPPGTRLVFKIHPMDRGHNKLNPMINNVANACGVASRVDIIDTGSLGLLTRHSAGMITVNSTSGLSAIFHGVPLMVLGKAIYAHEKLAMITADFDAFWTSTHVASPELRQNYIQWIKQEALKPGDFYSHIGMTVAAQSVFEKLQEVSSPEALIADTVIPMKAAS</sequence>
<dbReference type="CDD" id="cd16441">
    <property type="entry name" value="beta_Kdo_transferase_KpsS"/>
    <property type="match status" value="1"/>
</dbReference>
<evidence type="ECO:0008006" key="3">
    <source>
        <dbReference type="Google" id="ProtNLM"/>
    </source>
</evidence>
<dbReference type="Pfam" id="PF05159">
    <property type="entry name" value="Capsule_synth"/>
    <property type="match status" value="1"/>
</dbReference>
<accession>A0ABZ3IDU4</accession>
<proteinExistence type="predicted"/>
<dbReference type="EMBL" id="CP150951">
    <property type="protein sequence ID" value="XFO62900.1"/>
    <property type="molecule type" value="Genomic_DNA"/>
</dbReference>
<keyword evidence="2" id="KW-1185">Reference proteome</keyword>
<dbReference type="RefSeq" id="WP_373636489.1">
    <property type="nucleotide sequence ID" value="NZ_CP150951.2"/>
</dbReference>